<organism evidence="1 2">
    <name type="scientific">Helicobacter pylori</name>
    <name type="common">Campylobacter pylori</name>
    <dbReference type="NCBI Taxonomy" id="210"/>
    <lineage>
        <taxon>Bacteria</taxon>
        <taxon>Pseudomonadati</taxon>
        <taxon>Campylobacterota</taxon>
        <taxon>Epsilonproteobacteria</taxon>
        <taxon>Campylobacterales</taxon>
        <taxon>Helicobacteraceae</taxon>
        <taxon>Helicobacter</taxon>
    </lineage>
</organism>
<dbReference type="AlphaFoldDB" id="A0A7Z6Y918"/>
<evidence type="ECO:0000313" key="1">
    <source>
        <dbReference type="EMBL" id="RPF67173.1"/>
    </source>
</evidence>
<gene>
    <name evidence="1" type="ORF">EGV97_08945</name>
</gene>
<protein>
    <recommendedName>
        <fullName evidence="3">Outer membrane protein</fullName>
    </recommendedName>
</protein>
<evidence type="ECO:0000313" key="2">
    <source>
        <dbReference type="Proteomes" id="UP000276972"/>
    </source>
</evidence>
<dbReference type="Pfam" id="PF02521">
    <property type="entry name" value="HP_OMP_2"/>
    <property type="match status" value="1"/>
</dbReference>
<dbReference type="RefSeq" id="WP_001873132.1">
    <property type="nucleotide sequence ID" value="NZ_RPFP01000109.1"/>
</dbReference>
<feature type="non-terminal residue" evidence="1">
    <location>
        <position position="51"/>
    </location>
</feature>
<dbReference type="Proteomes" id="UP000276972">
    <property type="component" value="Unassembled WGS sequence"/>
</dbReference>
<comment type="caution">
    <text evidence="1">The sequence shown here is derived from an EMBL/GenBank/DDBJ whole genome shotgun (WGS) entry which is preliminary data.</text>
</comment>
<proteinExistence type="predicted"/>
<dbReference type="InterPro" id="IPR003678">
    <property type="entry name" value="Put_OMP"/>
</dbReference>
<sequence length="51" mass="5699">MKKASQVLFFGAFLSSSLQGFEAKLNGFVDQSSTIGFNQHKINKERGIYPM</sequence>
<name>A0A7Z6Y918_HELPX</name>
<accession>A0A7Z6Y918</accession>
<dbReference type="EMBL" id="RPFP01000109">
    <property type="protein sequence ID" value="RPF67173.1"/>
    <property type="molecule type" value="Genomic_DNA"/>
</dbReference>
<reference evidence="1 2" key="1">
    <citation type="submission" date="2018-11" db="EMBL/GenBank/DDBJ databases">
        <authorList>
            <person name="Gutierrez A.J."/>
            <person name="Bravo M."/>
        </authorList>
    </citation>
    <scope>NUCLEOTIDE SEQUENCE [LARGE SCALE GENOMIC DNA]</scope>
    <source>
        <strain evidence="1 2">22388</strain>
    </source>
</reference>
<evidence type="ECO:0008006" key="3">
    <source>
        <dbReference type="Google" id="ProtNLM"/>
    </source>
</evidence>